<keyword evidence="1" id="KW-1133">Transmembrane helix</keyword>
<proteinExistence type="predicted"/>
<keyword evidence="1" id="KW-0472">Membrane</keyword>
<organism evidence="2">
    <name type="scientific">Candidatus Methanophagaceae archaeon ANME-1 ERB6</name>
    <dbReference type="NCBI Taxonomy" id="2759912"/>
    <lineage>
        <taxon>Archaea</taxon>
        <taxon>Methanobacteriati</taxon>
        <taxon>Methanobacteriota</taxon>
        <taxon>Stenosarchaea group</taxon>
        <taxon>Methanomicrobia</taxon>
        <taxon>Candidatus Methanophagales</taxon>
        <taxon>Candidatus Methanophagaceae</taxon>
    </lineage>
</organism>
<dbReference type="EMBL" id="MT631480">
    <property type="protein sequence ID" value="QNO51851.1"/>
    <property type="molecule type" value="Genomic_DNA"/>
</dbReference>
<dbReference type="AlphaFoldDB" id="A0A7G9YV17"/>
<reference evidence="2" key="1">
    <citation type="submission" date="2020-06" db="EMBL/GenBank/DDBJ databases">
        <title>Unique genomic features of the anaerobic methanotrophic archaea.</title>
        <authorList>
            <person name="Chadwick G.L."/>
            <person name="Skennerton C.T."/>
            <person name="Laso-Perez R."/>
            <person name="Leu A.O."/>
            <person name="Speth D.R."/>
            <person name="Yu H."/>
            <person name="Morgan-Lang C."/>
            <person name="Hatzenpichler R."/>
            <person name="Goudeau D."/>
            <person name="Malmstrom R."/>
            <person name="Brazelton W.J."/>
            <person name="Woyke T."/>
            <person name="Hallam S.J."/>
            <person name="Tyson G.W."/>
            <person name="Wegener G."/>
            <person name="Boetius A."/>
            <person name="Orphan V."/>
        </authorList>
    </citation>
    <scope>NUCLEOTIDE SEQUENCE</scope>
</reference>
<evidence type="ECO:0000256" key="1">
    <source>
        <dbReference type="SAM" id="Phobius"/>
    </source>
</evidence>
<dbReference type="Pfam" id="PF03966">
    <property type="entry name" value="Trm112p"/>
    <property type="match status" value="1"/>
</dbReference>
<accession>A0A7G9YV17</accession>
<name>A0A7G9YV17_9EURY</name>
<protein>
    <submittedName>
        <fullName evidence="2">Uncharacterized protein</fullName>
    </submittedName>
</protein>
<sequence>MKRMMMDIICCPLCKGELNLNLKSKTEINEDVTEGSMICSKCKREYFINNGIPRMYVSDDEIISLSANSNFPKFIITLENLDRWIEDNKIRMKGLKFFTYQTLTKFLMLSGGVLLFIGISLLTISYFNFNTSIINKIPLLAIYLLIGISVMFFIIDYLRYRRTAKIEYLTNLHILKGLLEEGKLSEYDIRSSTTDKKTILRILLKHKKIL</sequence>
<dbReference type="SUPFAM" id="SSF158997">
    <property type="entry name" value="Trm112p-like"/>
    <property type="match status" value="1"/>
</dbReference>
<dbReference type="Gene3D" id="2.20.25.10">
    <property type="match status" value="1"/>
</dbReference>
<feature type="transmembrane region" description="Helical" evidence="1">
    <location>
        <begin position="106"/>
        <end position="127"/>
    </location>
</feature>
<keyword evidence="1" id="KW-0812">Transmembrane</keyword>
<feature type="transmembrane region" description="Helical" evidence="1">
    <location>
        <begin position="139"/>
        <end position="158"/>
    </location>
</feature>
<evidence type="ECO:0000313" key="2">
    <source>
        <dbReference type="EMBL" id="QNO51851.1"/>
    </source>
</evidence>
<gene>
    <name evidence="2" type="ORF">PAJCOBIN_00011</name>
</gene>
<dbReference type="InterPro" id="IPR005651">
    <property type="entry name" value="Trm112-like"/>
</dbReference>